<protein>
    <submittedName>
        <fullName evidence="2">Uncharacterized protein</fullName>
    </submittedName>
</protein>
<organism evidence="2 3">
    <name type="scientific">Nocardiopsis exhalans</name>
    <dbReference type="NCBI Taxonomy" id="163604"/>
    <lineage>
        <taxon>Bacteria</taxon>
        <taxon>Bacillati</taxon>
        <taxon>Actinomycetota</taxon>
        <taxon>Actinomycetes</taxon>
        <taxon>Streptosporangiales</taxon>
        <taxon>Nocardiopsidaceae</taxon>
        <taxon>Nocardiopsis</taxon>
    </lineage>
</organism>
<dbReference type="RefSeq" id="WP_254420235.1">
    <property type="nucleotide sequence ID" value="NZ_BAAAJB010000001.1"/>
</dbReference>
<reference evidence="2" key="1">
    <citation type="submission" date="2022-06" db="EMBL/GenBank/DDBJ databases">
        <authorList>
            <person name="Ping M."/>
        </authorList>
    </citation>
    <scope>NUCLEOTIDE SEQUENCE</scope>
    <source>
        <strain evidence="2">JCM11759T</strain>
    </source>
</reference>
<keyword evidence="1" id="KW-0812">Transmembrane</keyword>
<name>A0ABY5DAE5_9ACTN</name>
<dbReference type="EMBL" id="CP099837">
    <property type="protein sequence ID" value="USY21319.1"/>
    <property type="molecule type" value="Genomic_DNA"/>
</dbReference>
<keyword evidence="3" id="KW-1185">Reference proteome</keyword>
<keyword evidence="1" id="KW-1133">Transmembrane helix</keyword>
<proteinExistence type="predicted"/>
<sequence>MACGERLPEARRSQLWVVLGIVVLLVGVAAIRVPATLATDPLVPVEELVAALEAGDAERMVELLEFNPAEWEWFDGVGEMVDGGLLSSETLAEGWELPEIALGEAHEISSWHPEPERERNAPRPYAVQLRFGDRAVAGSGEGAGKGEDDGWVGAARTTREDTGWIREWELLPDSYIAVFGRLVLPQEPSGLLTIGGTVLEPETAGIFTGRTNRATAVVGTYEVSYEHPLFDPAFETVTVRSDQNTQLTLPVGNIRSDVEKAVVEQIHDHIETCAEESVELRPVWCVLHHDPGHFIPLRGDVEWMVESMPEVSLAPADSVYEEGRPSITVTTETPGRASVTYALLEEEARTVTVDVEVGGSVSLGEEGDPEWRP</sequence>
<evidence type="ECO:0000256" key="1">
    <source>
        <dbReference type="SAM" id="Phobius"/>
    </source>
</evidence>
<accession>A0ABY5DAE5</accession>
<keyword evidence="1" id="KW-0472">Membrane</keyword>
<feature type="transmembrane region" description="Helical" evidence="1">
    <location>
        <begin position="15"/>
        <end position="35"/>
    </location>
</feature>
<evidence type="ECO:0000313" key="2">
    <source>
        <dbReference type="EMBL" id="USY21319.1"/>
    </source>
</evidence>
<dbReference type="Proteomes" id="UP001055940">
    <property type="component" value="Chromosome"/>
</dbReference>
<evidence type="ECO:0000313" key="3">
    <source>
        <dbReference type="Proteomes" id="UP001055940"/>
    </source>
</evidence>
<gene>
    <name evidence="2" type="ORF">NE857_06785</name>
</gene>